<dbReference type="Pfam" id="PF06012">
    <property type="entry name" value="DUF908"/>
    <property type="match status" value="1"/>
</dbReference>
<dbReference type="Proteomes" id="UP000015105">
    <property type="component" value="Chromosome 1D"/>
</dbReference>
<dbReference type="Gramene" id="AET1Gv20083700.24">
    <property type="protein sequence ID" value="AET1Gv20083700.24"/>
    <property type="gene ID" value="AET1Gv20083700"/>
</dbReference>
<evidence type="ECO:0000313" key="3">
    <source>
        <dbReference type="EnsemblPlants" id="AET1Gv20083700.24"/>
    </source>
</evidence>
<dbReference type="EnsemblPlants" id="AET1Gv20083700.24">
    <property type="protein sequence ID" value="AET1Gv20083700.24"/>
    <property type="gene ID" value="AET1Gv20083700"/>
</dbReference>
<reference evidence="4" key="2">
    <citation type="journal article" date="2017" name="Nat. Plants">
        <title>The Aegilops tauschii genome reveals multiple impacts of transposons.</title>
        <authorList>
            <person name="Zhao G."/>
            <person name="Zou C."/>
            <person name="Li K."/>
            <person name="Wang K."/>
            <person name="Li T."/>
            <person name="Gao L."/>
            <person name="Zhang X."/>
            <person name="Wang H."/>
            <person name="Yang Z."/>
            <person name="Liu X."/>
            <person name="Jiang W."/>
            <person name="Mao L."/>
            <person name="Kong X."/>
            <person name="Jiao Y."/>
            <person name="Jia J."/>
        </authorList>
    </citation>
    <scope>NUCLEOTIDE SEQUENCE [LARGE SCALE GENOMIC DNA]</scope>
    <source>
        <strain evidence="4">cv. AL8/78</strain>
    </source>
</reference>
<dbReference type="AlphaFoldDB" id="A0A452XNR3"/>
<protein>
    <recommendedName>
        <fullName evidence="2">DUF908 domain-containing protein</fullName>
    </recommendedName>
</protein>
<evidence type="ECO:0000259" key="2">
    <source>
        <dbReference type="Pfam" id="PF06012"/>
    </source>
</evidence>
<reference evidence="3" key="5">
    <citation type="journal article" date="2021" name="G3 (Bethesda)">
        <title>Aegilops tauschii genome assembly Aet v5.0 features greater sequence contiguity and improved annotation.</title>
        <authorList>
            <person name="Wang L."/>
            <person name="Zhu T."/>
            <person name="Rodriguez J.C."/>
            <person name="Deal K.R."/>
            <person name="Dubcovsky J."/>
            <person name="McGuire P.E."/>
            <person name="Lux T."/>
            <person name="Spannagl M."/>
            <person name="Mayer K.F.X."/>
            <person name="Baldrich P."/>
            <person name="Meyers B.C."/>
            <person name="Huo N."/>
            <person name="Gu Y.Q."/>
            <person name="Zhou H."/>
            <person name="Devos K.M."/>
            <person name="Bennetzen J.L."/>
            <person name="Unver T."/>
            <person name="Budak H."/>
            <person name="Gulick P.J."/>
            <person name="Galiba G."/>
            <person name="Kalapos B."/>
            <person name="Nelson D.R."/>
            <person name="Li P."/>
            <person name="You F.M."/>
            <person name="Luo M.C."/>
            <person name="Dvorak J."/>
        </authorList>
    </citation>
    <scope>NUCLEOTIDE SEQUENCE [LARGE SCALE GENOMIC DNA]</scope>
    <source>
        <strain evidence="3">cv. AL8/78</strain>
    </source>
</reference>
<sequence length="278" mass="30228">AAPRPPRRLTPVCPPAANHLLRRLPPRASAASTPTPSSPACAAASNLPRAPSRRPGSCSCSLQPGARDRSAGVAARHHHADRSMGANARHRHDKPRPQPRSPTRPPPPLGGSRFELLDGVGDDRLGEVGGQFSVASAPSLPAKFKAFIDRVNNTPLHDIAIPVSGFCWEFNKGNFHHWRPLFMHFDTYFKTCISSSKDLLLSDDMTECEPLMQILRVMQIVLEDCQNKTSFAGLEHFKNLLASSDPEVLVAALETLASVVKINPSKLHINGKLSTVEL</sequence>
<dbReference type="InterPro" id="IPR010309">
    <property type="entry name" value="E3_Ub_ligase_DUF908"/>
</dbReference>
<feature type="region of interest" description="Disordered" evidence="1">
    <location>
        <begin position="1"/>
        <end position="112"/>
    </location>
</feature>
<proteinExistence type="predicted"/>
<accession>A0A452XNR3</accession>
<feature type="compositionally biased region" description="Pro residues" evidence="1">
    <location>
        <begin position="98"/>
        <end position="109"/>
    </location>
</feature>
<reference evidence="3" key="4">
    <citation type="submission" date="2019-03" db="UniProtKB">
        <authorList>
            <consortium name="EnsemblPlants"/>
        </authorList>
    </citation>
    <scope>IDENTIFICATION</scope>
</reference>
<dbReference type="STRING" id="200361.A0A452XNR3"/>
<feature type="compositionally biased region" description="Low complexity" evidence="1">
    <location>
        <begin position="26"/>
        <end position="45"/>
    </location>
</feature>
<evidence type="ECO:0000256" key="1">
    <source>
        <dbReference type="SAM" id="MobiDB-lite"/>
    </source>
</evidence>
<organism evidence="3 4">
    <name type="scientific">Aegilops tauschii subsp. strangulata</name>
    <name type="common">Goatgrass</name>
    <dbReference type="NCBI Taxonomy" id="200361"/>
    <lineage>
        <taxon>Eukaryota</taxon>
        <taxon>Viridiplantae</taxon>
        <taxon>Streptophyta</taxon>
        <taxon>Embryophyta</taxon>
        <taxon>Tracheophyta</taxon>
        <taxon>Spermatophyta</taxon>
        <taxon>Magnoliopsida</taxon>
        <taxon>Liliopsida</taxon>
        <taxon>Poales</taxon>
        <taxon>Poaceae</taxon>
        <taxon>BOP clade</taxon>
        <taxon>Pooideae</taxon>
        <taxon>Triticodae</taxon>
        <taxon>Triticeae</taxon>
        <taxon>Triticinae</taxon>
        <taxon>Aegilops</taxon>
    </lineage>
</organism>
<reference evidence="4" key="1">
    <citation type="journal article" date="2014" name="Science">
        <title>Ancient hybridizations among the ancestral genomes of bread wheat.</title>
        <authorList>
            <consortium name="International Wheat Genome Sequencing Consortium,"/>
            <person name="Marcussen T."/>
            <person name="Sandve S.R."/>
            <person name="Heier L."/>
            <person name="Spannagl M."/>
            <person name="Pfeifer M."/>
            <person name="Jakobsen K.S."/>
            <person name="Wulff B.B."/>
            <person name="Steuernagel B."/>
            <person name="Mayer K.F."/>
            <person name="Olsen O.A."/>
        </authorList>
    </citation>
    <scope>NUCLEOTIDE SEQUENCE [LARGE SCALE GENOMIC DNA]</scope>
    <source>
        <strain evidence="4">cv. AL8/78</strain>
    </source>
</reference>
<reference evidence="3" key="3">
    <citation type="journal article" date="2017" name="Nature">
        <title>Genome sequence of the progenitor of the wheat D genome Aegilops tauschii.</title>
        <authorList>
            <person name="Luo M.C."/>
            <person name="Gu Y.Q."/>
            <person name="Puiu D."/>
            <person name="Wang H."/>
            <person name="Twardziok S.O."/>
            <person name="Deal K.R."/>
            <person name="Huo N."/>
            <person name="Zhu T."/>
            <person name="Wang L."/>
            <person name="Wang Y."/>
            <person name="McGuire P.E."/>
            <person name="Liu S."/>
            <person name="Long H."/>
            <person name="Ramasamy R.K."/>
            <person name="Rodriguez J.C."/>
            <person name="Van S.L."/>
            <person name="Yuan L."/>
            <person name="Wang Z."/>
            <person name="Xia Z."/>
            <person name="Xiao L."/>
            <person name="Anderson O.D."/>
            <person name="Ouyang S."/>
            <person name="Liang Y."/>
            <person name="Zimin A.V."/>
            <person name="Pertea G."/>
            <person name="Qi P."/>
            <person name="Bennetzen J.L."/>
            <person name="Dai X."/>
            <person name="Dawson M.W."/>
            <person name="Muller H.G."/>
            <person name="Kugler K."/>
            <person name="Rivarola-Duarte L."/>
            <person name="Spannagl M."/>
            <person name="Mayer K.F.X."/>
            <person name="Lu F.H."/>
            <person name="Bevan M.W."/>
            <person name="Leroy P."/>
            <person name="Li P."/>
            <person name="You F.M."/>
            <person name="Sun Q."/>
            <person name="Liu Z."/>
            <person name="Lyons E."/>
            <person name="Wicker T."/>
            <person name="Salzberg S.L."/>
            <person name="Devos K.M."/>
            <person name="Dvorak J."/>
        </authorList>
    </citation>
    <scope>NUCLEOTIDE SEQUENCE [LARGE SCALE GENOMIC DNA]</scope>
    <source>
        <strain evidence="3">cv. AL8/78</strain>
    </source>
</reference>
<name>A0A452XNR3_AEGTS</name>
<evidence type="ECO:0000313" key="4">
    <source>
        <dbReference type="Proteomes" id="UP000015105"/>
    </source>
</evidence>
<feature type="domain" description="DUF908" evidence="2">
    <location>
        <begin position="209"/>
        <end position="260"/>
    </location>
</feature>
<keyword evidence="4" id="KW-1185">Reference proteome</keyword>